<dbReference type="STRING" id="2070753.A0A3A2Z6F2"/>
<feature type="region of interest" description="Disordered" evidence="1">
    <location>
        <begin position="257"/>
        <end position="496"/>
    </location>
</feature>
<name>A0A3A2Z6F2_9EURO</name>
<feature type="compositionally biased region" description="Basic and acidic residues" evidence="1">
    <location>
        <begin position="326"/>
        <end position="380"/>
    </location>
</feature>
<sequence length="496" mass="56437">MLDENLPTFFLKPNNSRPKHLWTVYFCQHGNEPEPVYALRYPDPASSSSKNRYAVALYDPYVPDVVYGEVLIIPEWTQPTLSADVIRQNGGTTPPPEPLLPTRFTVQLYNPDQQITIRYKHKTWNSPASWEFEMPQHTFRQPSASTLDHTLTDPSIADVTPKLKFSWRKDSKLSKDLTCLLSGKTTTLPEGKTKSKEPDITVSIFKALKELTLYEPNLYRVEMEDFKGLEVVLLLGAVAIRDVYFTSMKDAFHVTHEVPKPSGQNAAAVGNKSSKTNHKPEPPTASGALGASGTPQRPQLIIPQREGRPPQRVDKPQRPQSEIDAENVRRRKQEEIHKQEEAKRTKKLLEAEEKARRKKQEEIDKETRRLQKIYGREEQQVRTQNSAQNKPRPPPRPNLPTRPDAQRYYYHHSSPSVPHMGPRPGPYLQPPRPDGRHHSSVQFLQPPRPQSSVGMYGSGGQPSQPSHLQPKKSSFFGFRKASVEDGKLSKKRSSMF</sequence>
<evidence type="ECO:0000256" key="1">
    <source>
        <dbReference type="SAM" id="MobiDB-lite"/>
    </source>
</evidence>
<dbReference type="CDD" id="cd22249">
    <property type="entry name" value="UDM1_RNF168_RNF169-like"/>
    <property type="match status" value="1"/>
</dbReference>
<feature type="compositionally biased region" description="Basic and acidic residues" evidence="1">
    <location>
        <begin position="305"/>
        <end position="317"/>
    </location>
</feature>
<comment type="caution">
    <text evidence="2">The sequence shown here is derived from an EMBL/GenBank/DDBJ whole genome shotgun (WGS) entry which is preliminary data.</text>
</comment>
<feature type="compositionally biased region" description="Pro residues" evidence="1">
    <location>
        <begin position="421"/>
        <end position="432"/>
    </location>
</feature>
<proteinExistence type="predicted"/>
<evidence type="ECO:0000313" key="3">
    <source>
        <dbReference type="Proteomes" id="UP000266188"/>
    </source>
</evidence>
<accession>A0A3A2Z6F2</accession>
<dbReference type="Proteomes" id="UP000266188">
    <property type="component" value="Unassembled WGS sequence"/>
</dbReference>
<evidence type="ECO:0000313" key="2">
    <source>
        <dbReference type="EMBL" id="RJE17763.1"/>
    </source>
</evidence>
<dbReference type="AlphaFoldDB" id="A0A3A2Z6F2"/>
<organism evidence="2 3">
    <name type="scientific">Aspergillus sclerotialis</name>
    <dbReference type="NCBI Taxonomy" id="2070753"/>
    <lineage>
        <taxon>Eukaryota</taxon>
        <taxon>Fungi</taxon>
        <taxon>Dikarya</taxon>
        <taxon>Ascomycota</taxon>
        <taxon>Pezizomycotina</taxon>
        <taxon>Eurotiomycetes</taxon>
        <taxon>Eurotiomycetidae</taxon>
        <taxon>Eurotiales</taxon>
        <taxon>Aspergillaceae</taxon>
        <taxon>Aspergillus</taxon>
        <taxon>Aspergillus subgen. Polypaecilum</taxon>
    </lineage>
</organism>
<protein>
    <submittedName>
        <fullName evidence="2">Uncharacterized protein</fullName>
    </submittedName>
</protein>
<feature type="compositionally biased region" description="Pro residues" evidence="1">
    <location>
        <begin position="391"/>
        <end position="400"/>
    </location>
</feature>
<dbReference type="OrthoDB" id="3357341at2759"/>
<keyword evidence="3" id="KW-1185">Reference proteome</keyword>
<dbReference type="EMBL" id="MVGC01000726">
    <property type="protein sequence ID" value="RJE17763.1"/>
    <property type="molecule type" value="Genomic_DNA"/>
</dbReference>
<reference evidence="3" key="1">
    <citation type="submission" date="2017-02" db="EMBL/GenBank/DDBJ databases">
        <authorList>
            <person name="Tafer H."/>
            <person name="Lopandic K."/>
        </authorList>
    </citation>
    <scope>NUCLEOTIDE SEQUENCE [LARGE SCALE GENOMIC DNA]</scope>
    <source>
        <strain evidence="3">CBS 366.77</strain>
    </source>
</reference>
<gene>
    <name evidence="2" type="ORF">PHISCL_09901</name>
</gene>